<evidence type="ECO:0000313" key="3">
    <source>
        <dbReference type="Proteomes" id="UP001159363"/>
    </source>
</evidence>
<dbReference type="InterPro" id="IPR032718">
    <property type="entry name" value="PGBD4_Znf_C"/>
</dbReference>
<comment type="caution">
    <text evidence="2">The sequence shown here is derived from an EMBL/GenBank/DDBJ whole genome shotgun (WGS) entry which is preliminary data.</text>
</comment>
<gene>
    <name evidence="2" type="ORF">PR048_012886</name>
</gene>
<dbReference type="EMBL" id="JARBHB010000004">
    <property type="protein sequence ID" value="KAJ8886674.1"/>
    <property type="molecule type" value="Genomic_DNA"/>
</dbReference>
<dbReference type="Proteomes" id="UP001159363">
    <property type="component" value="Chromosome X"/>
</dbReference>
<feature type="domain" description="PiggyBac transposable element-derived protein 4 C-terminal zinc-finger" evidence="1">
    <location>
        <begin position="84"/>
        <end position="132"/>
    </location>
</feature>
<proteinExistence type="predicted"/>
<sequence>MFSTKHTMTASNVSVRTQQGIVEVMKPDVMLDYNTNMTGVHHGGLAKQLVVKGGCEFGEHQSQTSASKRLSAQYFSKKIPAMEKKSNPLRKCKVCASKTKPDGRKFRKETQFYCKPCHVPLCVPQCFTVFHMKAKFTI</sequence>
<protein>
    <recommendedName>
        <fullName evidence="1">PiggyBac transposable element-derived protein 4 C-terminal zinc-finger domain-containing protein</fullName>
    </recommendedName>
</protein>
<evidence type="ECO:0000259" key="1">
    <source>
        <dbReference type="Pfam" id="PF13842"/>
    </source>
</evidence>
<keyword evidence="3" id="KW-1185">Reference proteome</keyword>
<reference evidence="2 3" key="1">
    <citation type="submission" date="2023-02" db="EMBL/GenBank/DDBJ databases">
        <title>LHISI_Scaffold_Assembly.</title>
        <authorList>
            <person name="Stuart O.P."/>
            <person name="Cleave R."/>
            <person name="Magrath M.J.L."/>
            <person name="Mikheyev A.S."/>
        </authorList>
    </citation>
    <scope>NUCLEOTIDE SEQUENCE [LARGE SCALE GENOMIC DNA]</scope>
    <source>
        <strain evidence="2">Daus_M_001</strain>
        <tissue evidence="2">Leg muscle</tissue>
    </source>
</reference>
<name>A0ABQ9HRF3_9NEOP</name>
<evidence type="ECO:0000313" key="2">
    <source>
        <dbReference type="EMBL" id="KAJ8886674.1"/>
    </source>
</evidence>
<accession>A0ABQ9HRF3</accession>
<organism evidence="2 3">
    <name type="scientific">Dryococelus australis</name>
    <dbReference type="NCBI Taxonomy" id="614101"/>
    <lineage>
        <taxon>Eukaryota</taxon>
        <taxon>Metazoa</taxon>
        <taxon>Ecdysozoa</taxon>
        <taxon>Arthropoda</taxon>
        <taxon>Hexapoda</taxon>
        <taxon>Insecta</taxon>
        <taxon>Pterygota</taxon>
        <taxon>Neoptera</taxon>
        <taxon>Polyneoptera</taxon>
        <taxon>Phasmatodea</taxon>
        <taxon>Verophasmatodea</taxon>
        <taxon>Anareolatae</taxon>
        <taxon>Phasmatidae</taxon>
        <taxon>Eurycanthinae</taxon>
        <taxon>Dryococelus</taxon>
    </lineage>
</organism>
<dbReference type="Pfam" id="PF13842">
    <property type="entry name" value="zf-Tnp_2"/>
    <property type="match status" value="1"/>
</dbReference>